<accession>A0A7C9BD73</accession>
<comment type="caution">
    <text evidence="1">The sequence shown here is derived from an EMBL/GenBank/DDBJ whole genome shotgun (WGS) entry which is preliminary data.</text>
</comment>
<name>A0A7C9BD73_9BACT</name>
<evidence type="ECO:0008006" key="3">
    <source>
        <dbReference type="Google" id="ProtNLM"/>
    </source>
</evidence>
<dbReference type="EMBL" id="WHLY01000002">
    <property type="protein sequence ID" value="MPR34598.1"/>
    <property type="molecule type" value="Genomic_DNA"/>
</dbReference>
<dbReference type="AlphaFoldDB" id="A0A7C9BD73"/>
<dbReference type="Proteomes" id="UP000479293">
    <property type="component" value="Unassembled WGS sequence"/>
</dbReference>
<reference evidence="1 2" key="1">
    <citation type="submission" date="2019-10" db="EMBL/GenBank/DDBJ databases">
        <title>Draft Genome Sequence of Cytophagaceae sp. SJW1-29.</title>
        <authorList>
            <person name="Choi A."/>
        </authorList>
    </citation>
    <scope>NUCLEOTIDE SEQUENCE [LARGE SCALE GENOMIC DNA]</scope>
    <source>
        <strain evidence="1 2">SJW1-29</strain>
    </source>
</reference>
<evidence type="ECO:0000313" key="1">
    <source>
        <dbReference type="EMBL" id="MPR34598.1"/>
    </source>
</evidence>
<proteinExistence type="predicted"/>
<dbReference type="RefSeq" id="WP_152760958.1">
    <property type="nucleotide sequence ID" value="NZ_WHLY01000002.1"/>
</dbReference>
<protein>
    <recommendedName>
        <fullName evidence="3">Addiction module protein</fullName>
    </recommendedName>
</protein>
<evidence type="ECO:0000313" key="2">
    <source>
        <dbReference type="Proteomes" id="UP000479293"/>
    </source>
</evidence>
<keyword evidence="2" id="KW-1185">Reference proteome</keyword>
<sequence>MDTARILYEQYKVLPKKIRKELKALIISEDEPESTNTLMAEIEQGLEEVLAMKEGRIPVRTFEEIKRDMRNGE</sequence>
<gene>
    <name evidence="1" type="ORF">GBK04_14840</name>
</gene>
<organism evidence="1 2">
    <name type="scientific">Salmonirosea aquatica</name>
    <dbReference type="NCBI Taxonomy" id="2654236"/>
    <lineage>
        <taxon>Bacteria</taxon>
        <taxon>Pseudomonadati</taxon>
        <taxon>Bacteroidota</taxon>
        <taxon>Cytophagia</taxon>
        <taxon>Cytophagales</taxon>
        <taxon>Spirosomataceae</taxon>
        <taxon>Salmonirosea</taxon>
    </lineage>
</organism>